<feature type="region of interest" description="Disordered" evidence="1">
    <location>
        <begin position="87"/>
        <end position="123"/>
    </location>
</feature>
<feature type="region of interest" description="Disordered" evidence="1">
    <location>
        <begin position="1"/>
        <end position="45"/>
    </location>
</feature>
<keyword evidence="3" id="KW-1185">Reference proteome</keyword>
<proteinExistence type="predicted"/>
<comment type="caution">
    <text evidence="2">The sequence shown here is derived from an EMBL/GenBank/DDBJ whole genome shotgun (WGS) entry which is preliminary data.</text>
</comment>
<accession>A0A1V6UL85</accession>
<sequence length="403" mass="46149">MSEPDNKAGSESNIHRIQERWESLNEMFPNTDPEPAEPVGPADDLEAEIRQAQAQLSRLKKQRELIDIKQKVAEEERELERARTRLLAVTTLEISPATPASTPSRAEPKQNSKAGIDETQKNIHPARTQQMTASVPLTQAPDCPSDAKPSEPKPSPNPASKLVSGLNLNLEQLRALAAATRSPAAPAVVKVEPRSSLQPSARPFHPESSVHAPPVPNVPVYNGRALGEFKNFSMGLERHFDKYPEWYKLEERKVTRALKHVALNIEDEWKRHIRHLPAEKITYGSFCTFLIHQLQTGVYPDVARSRYMDSYQRPAQSVTDFSNWMQQWVPHFPNNDSERDRMRHLFEHLMNRVRNEADKTHLDFDNYYEFVEYLQRVEDSIGSRAESLGRRVINPRKRPRSHE</sequence>
<gene>
    <name evidence="2" type="ORF">PENCOP_c007G07429</name>
</gene>
<evidence type="ECO:0000313" key="2">
    <source>
        <dbReference type="EMBL" id="OQE39192.1"/>
    </source>
</evidence>
<dbReference type="Proteomes" id="UP000191500">
    <property type="component" value="Unassembled WGS sequence"/>
</dbReference>
<evidence type="ECO:0000313" key="3">
    <source>
        <dbReference type="Proteomes" id="UP000191500"/>
    </source>
</evidence>
<dbReference type="STRING" id="36646.A0A1V6UL85"/>
<evidence type="ECO:0000256" key="1">
    <source>
        <dbReference type="SAM" id="MobiDB-lite"/>
    </source>
</evidence>
<feature type="region of interest" description="Disordered" evidence="1">
    <location>
        <begin position="137"/>
        <end position="162"/>
    </location>
</feature>
<feature type="compositionally biased region" description="Basic and acidic residues" evidence="1">
    <location>
        <begin position="106"/>
        <end position="121"/>
    </location>
</feature>
<reference evidence="3" key="1">
    <citation type="journal article" date="2017" name="Nat. Microbiol.">
        <title>Global analysis of biosynthetic gene clusters reveals vast potential of secondary metabolite production in Penicillium species.</title>
        <authorList>
            <person name="Nielsen J.C."/>
            <person name="Grijseels S."/>
            <person name="Prigent S."/>
            <person name="Ji B."/>
            <person name="Dainat J."/>
            <person name="Nielsen K.F."/>
            <person name="Frisvad J.C."/>
            <person name="Workman M."/>
            <person name="Nielsen J."/>
        </authorList>
    </citation>
    <scope>NUCLEOTIDE SEQUENCE [LARGE SCALE GENOMIC DNA]</scope>
    <source>
        <strain evidence="3">IBT 31321</strain>
    </source>
</reference>
<organism evidence="2 3">
    <name type="scientific">Penicillium coprophilum</name>
    <dbReference type="NCBI Taxonomy" id="36646"/>
    <lineage>
        <taxon>Eukaryota</taxon>
        <taxon>Fungi</taxon>
        <taxon>Dikarya</taxon>
        <taxon>Ascomycota</taxon>
        <taxon>Pezizomycotina</taxon>
        <taxon>Eurotiomycetes</taxon>
        <taxon>Eurotiomycetidae</taxon>
        <taxon>Eurotiales</taxon>
        <taxon>Aspergillaceae</taxon>
        <taxon>Penicillium</taxon>
    </lineage>
</organism>
<protein>
    <submittedName>
        <fullName evidence="2">Uncharacterized protein</fullName>
    </submittedName>
</protein>
<name>A0A1V6UL85_9EURO</name>
<dbReference type="AlphaFoldDB" id="A0A1V6UL85"/>
<dbReference type="EMBL" id="MDDG01000007">
    <property type="protein sequence ID" value="OQE39192.1"/>
    <property type="molecule type" value="Genomic_DNA"/>
</dbReference>
<feature type="compositionally biased region" description="Basic and acidic residues" evidence="1">
    <location>
        <begin position="1"/>
        <end position="23"/>
    </location>
</feature>